<organism evidence="3 4">
    <name type="scientific">Alligator mississippiensis</name>
    <name type="common">American alligator</name>
    <dbReference type="NCBI Taxonomy" id="8496"/>
    <lineage>
        <taxon>Eukaryota</taxon>
        <taxon>Metazoa</taxon>
        <taxon>Chordata</taxon>
        <taxon>Craniata</taxon>
        <taxon>Vertebrata</taxon>
        <taxon>Euteleostomi</taxon>
        <taxon>Archelosauria</taxon>
        <taxon>Archosauria</taxon>
        <taxon>Crocodylia</taxon>
        <taxon>Alligatoridae</taxon>
        <taxon>Alligatorinae</taxon>
        <taxon>Alligator</taxon>
    </lineage>
</organism>
<feature type="transmembrane region" description="Helical" evidence="2">
    <location>
        <begin position="124"/>
        <end position="144"/>
    </location>
</feature>
<dbReference type="Proteomes" id="UP000050525">
    <property type="component" value="Unassembled WGS sequence"/>
</dbReference>
<keyword evidence="2" id="KW-0472">Membrane</keyword>
<sequence>MDSLVSLIRCLISSQTCPGIHEEIQNHSQNAATAMRTAKEDMEVQLNNAHSQAVELTEKHEQMESEKMENLSSNDQLNLWMIFYQDSEKAAKKMGDTAQEHLDELMKQQKKVAKDEKWHSIARNIALVFLPFSNLMAGIIAAIFQTSLYIAQSAALELQGAIQHQKAKVFEYKEKCDLYDKKKKETQKKMEENKRKIEWIEEEIKKLSGKQENFGDQINDLRNHVQLLGDLLKKVEELELELSDEPDYAEALEVLKKIVTLWQKEKGQKLLNLLGDRVKKNLKDLKDAIQKLDTNDTVNTDV</sequence>
<evidence type="ECO:0000256" key="2">
    <source>
        <dbReference type="SAM" id="Phobius"/>
    </source>
</evidence>
<proteinExistence type="predicted"/>
<comment type="caution">
    <text evidence="3">The sequence shown here is derived from an EMBL/GenBank/DDBJ whole genome shotgun (WGS) entry which is preliminary data.</text>
</comment>
<dbReference type="AlphaFoldDB" id="A0A151MHU8"/>
<gene>
    <name evidence="3" type="ORF">Y1Q_0022926</name>
</gene>
<dbReference type="STRING" id="8496.A0A151MHU8"/>
<feature type="coiled-coil region" evidence="1">
    <location>
        <begin position="176"/>
        <end position="241"/>
    </location>
</feature>
<evidence type="ECO:0000313" key="3">
    <source>
        <dbReference type="EMBL" id="KYO24116.1"/>
    </source>
</evidence>
<protein>
    <submittedName>
        <fullName evidence="3">Uncharacterized protein</fullName>
    </submittedName>
</protein>
<keyword evidence="4" id="KW-1185">Reference proteome</keyword>
<dbReference type="EMBL" id="AKHW03006127">
    <property type="protein sequence ID" value="KYO24116.1"/>
    <property type="molecule type" value="Genomic_DNA"/>
</dbReference>
<keyword evidence="2" id="KW-0812">Transmembrane</keyword>
<evidence type="ECO:0000313" key="4">
    <source>
        <dbReference type="Proteomes" id="UP000050525"/>
    </source>
</evidence>
<keyword evidence="1" id="KW-0175">Coiled coil</keyword>
<keyword evidence="2" id="KW-1133">Transmembrane helix</keyword>
<evidence type="ECO:0000256" key="1">
    <source>
        <dbReference type="SAM" id="Coils"/>
    </source>
</evidence>
<accession>A0A151MHU8</accession>
<feature type="coiled-coil region" evidence="1">
    <location>
        <begin position="39"/>
        <end position="66"/>
    </location>
</feature>
<name>A0A151MHU8_ALLMI</name>
<reference evidence="3 4" key="1">
    <citation type="journal article" date="2012" name="Genome Biol.">
        <title>Sequencing three crocodilian genomes to illuminate the evolution of archosaurs and amniotes.</title>
        <authorList>
            <person name="St John J.A."/>
            <person name="Braun E.L."/>
            <person name="Isberg S.R."/>
            <person name="Miles L.G."/>
            <person name="Chong A.Y."/>
            <person name="Gongora J."/>
            <person name="Dalzell P."/>
            <person name="Moran C."/>
            <person name="Bed'hom B."/>
            <person name="Abzhanov A."/>
            <person name="Burgess S.C."/>
            <person name="Cooksey A.M."/>
            <person name="Castoe T.A."/>
            <person name="Crawford N.G."/>
            <person name="Densmore L.D."/>
            <person name="Drew J.C."/>
            <person name="Edwards S.V."/>
            <person name="Faircloth B.C."/>
            <person name="Fujita M.K."/>
            <person name="Greenwold M.J."/>
            <person name="Hoffmann F.G."/>
            <person name="Howard J.M."/>
            <person name="Iguchi T."/>
            <person name="Janes D.E."/>
            <person name="Khan S.Y."/>
            <person name="Kohno S."/>
            <person name="de Koning A.J."/>
            <person name="Lance S.L."/>
            <person name="McCarthy F.M."/>
            <person name="McCormack J.E."/>
            <person name="Merchant M.E."/>
            <person name="Peterson D.G."/>
            <person name="Pollock D.D."/>
            <person name="Pourmand N."/>
            <person name="Raney B.J."/>
            <person name="Roessler K.A."/>
            <person name="Sanford J.R."/>
            <person name="Sawyer R.H."/>
            <person name="Schmidt C.J."/>
            <person name="Triplett E.W."/>
            <person name="Tuberville T.D."/>
            <person name="Venegas-Anaya M."/>
            <person name="Howard J.T."/>
            <person name="Jarvis E.D."/>
            <person name="Guillette L.J.Jr."/>
            <person name="Glenn T.C."/>
            <person name="Green R.E."/>
            <person name="Ray D.A."/>
        </authorList>
    </citation>
    <scope>NUCLEOTIDE SEQUENCE [LARGE SCALE GENOMIC DNA]</scope>
    <source>
        <strain evidence="3">KSC_2009_1</strain>
    </source>
</reference>